<dbReference type="InterPro" id="IPR009100">
    <property type="entry name" value="AcylCoA_DH/oxidase_NM_dom_sf"/>
</dbReference>
<comment type="caution">
    <text evidence="3">The sequence shown here is derived from an EMBL/GenBank/DDBJ whole genome shotgun (WGS) entry which is preliminary data.</text>
</comment>
<dbReference type="InterPro" id="IPR013107">
    <property type="entry name" value="Acyl-CoA_DH_C"/>
</dbReference>
<keyword evidence="4" id="KW-1185">Reference proteome</keyword>
<proteinExistence type="predicted"/>
<dbReference type="GO" id="GO:0050660">
    <property type="term" value="F:flavin adenine dinucleotide binding"/>
    <property type="evidence" value="ECO:0007669"/>
    <property type="project" value="InterPro"/>
</dbReference>
<dbReference type="InterPro" id="IPR037069">
    <property type="entry name" value="AcylCoA_DH/ox_N_sf"/>
</dbReference>
<dbReference type="Gene3D" id="1.10.540.10">
    <property type="entry name" value="Acyl-CoA dehydrogenase/oxidase, N-terminal domain"/>
    <property type="match status" value="1"/>
</dbReference>
<protein>
    <submittedName>
        <fullName evidence="3">Alkylation response protein AidB-like acyl-CoA dehydrogenase</fullName>
    </submittedName>
</protein>
<evidence type="ECO:0000256" key="1">
    <source>
        <dbReference type="ARBA" id="ARBA00023002"/>
    </source>
</evidence>
<reference evidence="3" key="1">
    <citation type="submission" date="2020-08" db="EMBL/GenBank/DDBJ databases">
        <title>Genomic Encyclopedia of Type Strains, Phase III (KMG-III): the genomes of soil and plant-associated and newly described type strains.</title>
        <authorList>
            <person name="Whitman W."/>
        </authorList>
    </citation>
    <scope>NUCLEOTIDE SEQUENCE [LARGE SCALE GENOMIC DNA]</scope>
    <source>
        <strain evidence="3">CECT 8628</strain>
    </source>
</reference>
<evidence type="ECO:0000313" key="4">
    <source>
        <dbReference type="Proteomes" id="UP000539265"/>
    </source>
</evidence>
<accession>A0A839SB17</accession>
<dbReference type="Gene3D" id="2.40.110.10">
    <property type="entry name" value="Butyryl-CoA Dehydrogenase, subunit A, domain 2"/>
    <property type="match status" value="1"/>
</dbReference>
<dbReference type="Proteomes" id="UP000539265">
    <property type="component" value="Unassembled WGS sequence"/>
</dbReference>
<evidence type="ECO:0000259" key="2">
    <source>
        <dbReference type="Pfam" id="PF08028"/>
    </source>
</evidence>
<dbReference type="EMBL" id="JACHWX010000002">
    <property type="protein sequence ID" value="MBB3054778.1"/>
    <property type="molecule type" value="Genomic_DNA"/>
</dbReference>
<dbReference type="Gene3D" id="1.20.140.10">
    <property type="entry name" value="Butyryl-CoA Dehydrogenase, subunit A, domain 3"/>
    <property type="match status" value="1"/>
</dbReference>
<feature type="domain" description="Acyl-CoA dehydrogenase C-terminal" evidence="2">
    <location>
        <begin position="234"/>
        <end position="363"/>
    </location>
</feature>
<dbReference type="SUPFAM" id="SSF47203">
    <property type="entry name" value="Acyl-CoA dehydrogenase C-terminal domain-like"/>
    <property type="match status" value="1"/>
</dbReference>
<keyword evidence="1" id="KW-0560">Oxidoreductase</keyword>
<dbReference type="AlphaFoldDB" id="A0A839SB17"/>
<name>A0A839SB17_9SPHI</name>
<organism evidence="3 4">
    <name type="scientific">Mucilaginibacter gotjawali</name>
    <dbReference type="NCBI Taxonomy" id="1550579"/>
    <lineage>
        <taxon>Bacteria</taxon>
        <taxon>Pseudomonadati</taxon>
        <taxon>Bacteroidota</taxon>
        <taxon>Sphingobacteriia</taxon>
        <taxon>Sphingobacteriales</taxon>
        <taxon>Sphingobacteriaceae</taxon>
        <taxon>Mucilaginibacter</taxon>
    </lineage>
</organism>
<gene>
    <name evidence="3" type="ORF">FHS11_001188</name>
</gene>
<dbReference type="GO" id="GO:0016627">
    <property type="term" value="F:oxidoreductase activity, acting on the CH-CH group of donors"/>
    <property type="evidence" value="ECO:0007669"/>
    <property type="project" value="InterPro"/>
</dbReference>
<dbReference type="InterPro" id="IPR046373">
    <property type="entry name" value="Acyl-CoA_Oxase/DH_mid-dom_sf"/>
</dbReference>
<evidence type="ECO:0000313" key="3">
    <source>
        <dbReference type="EMBL" id="MBB3054778.1"/>
    </source>
</evidence>
<dbReference type="OrthoDB" id="1170793at2"/>
<sequence length="366" mass="40281">MKTEHPSTLLSPDIVKIIRDSAFAAERLGKIHPDQLAIVYEQKWFKLLVPEVYSGLEKSLPELVRLEESISWANGSLGWVVTLCCGAGWFGGFIAAEKATEIFGSTEVCLAGSGAATGEAVITPNGYKITGKWKYASGADHATHFTANCIIKNGEEVVLNDDGSPLVLPFIFESSKVNILPAWKYTGMVATGSDAFEAQGIEVNKLNCFQINPNAAIVKNVLYQYPFLQLAEATLAANISGMAIHFMDLCSNIFAEKQEQEKLSPQQKNLITALLVNHKNKMDKARRSFYRAVDQSWLTLKSDGVADKKTIEAVSKTSRILAKTARECVDRLYPYCGLIAANTDSEINQVWRDIHTASQHSLLTFL</sequence>
<dbReference type="SUPFAM" id="SSF56645">
    <property type="entry name" value="Acyl-CoA dehydrogenase NM domain-like"/>
    <property type="match status" value="1"/>
</dbReference>
<dbReference type="Pfam" id="PF08028">
    <property type="entry name" value="Acyl-CoA_dh_2"/>
    <property type="match status" value="1"/>
</dbReference>
<dbReference type="InterPro" id="IPR036250">
    <property type="entry name" value="AcylCo_DH-like_C"/>
</dbReference>
<dbReference type="PIRSF" id="PIRSF016578">
    <property type="entry name" value="HsaA"/>
    <property type="match status" value="1"/>
</dbReference>